<dbReference type="CDD" id="cd06127">
    <property type="entry name" value="DEDDh"/>
    <property type="match status" value="1"/>
</dbReference>
<dbReference type="GO" id="GO:0003677">
    <property type="term" value="F:DNA binding"/>
    <property type="evidence" value="ECO:0007669"/>
    <property type="project" value="InterPro"/>
</dbReference>
<dbReference type="RefSeq" id="WP_181813509.1">
    <property type="nucleotide sequence ID" value="NZ_QQZY01000004.1"/>
</dbReference>
<dbReference type="InterPro" id="IPR006054">
    <property type="entry name" value="DnaQ"/>
</dbReference>
<organism evidence="6 7">
    <name type="scientific">Gaiella occulta</name>
    <dbReference type="NCBI Taxonomy" id="1002870"/>
    <lineage>
        <taxon>Bacteria</taxon>
        <taxon>Bacillati</taxon>
        <taxon>Actinomycetota</taxon>
        <taxon>Thermoleophilia</taxon>
        <taxon>Gaiellales</taxon>
        <taxon>Gaiellaceae</taxon>
        <taxon>Gaiella</taxon>
    </lineage>
</organism>
<dbReference type="InterPro" id="IPR013520">
    <property type="entry name" value="Ribonucl_H"/>
</dbReference>
<dbReference type="GO" id="GO:0008408">
    <property type="term" value="F:3'-5' exonuclease activity"/>
    <property type="evidence" value="ECO:0007669"/>
    <property type="project" value="TreeGrafter"/>
</dbReference>
<dbReference type="PANTHER" id="PTHR30231">
    <property type="entry name" value="DNA POLYMERASE III SUBUNIT EPSILON"/>
    <property type="match status" value="1"/>
</dbReference>
<dbReference type="Pfam" id="PF00929">
    <property type="entry name" value="RNase_T"/>
    <property type="match status" value="1"/>
</dbReference>
<keyword evidence="3 6" id="KW-0269">Exonuclease</keyword>
<evidence type="ECO:0000313" key="6">
    <source>
        <dbReference type="EMBL" id="RDI74230.1"/>
    </source>
</evidence>
<dbReference type="InterPro" id="IPR036397">
    <property type="entry name" value="RNaseH_sf"/>
</dbReference>
<dbReference type="GO" id="GO:0006260">
    <property type="term" value="P:DNA replication"/>
    <property type="evidence" value="ECO:0007669"/>
    <property type="project" value="InterPro"/>
</dbReference>
<feature type="domain" description="Exonuclease" evidence="5">
    <location>
        <begin position="43"/>
        <end position="210"/>
    </location>
</feature>
<dbReference type="Proteomes" id="UP000254134">
    <property type="component" value="Unassembled WGS sequence"/>
</dbReference>
<accession>A0A7M2YWX5</accession>
<gene>
    <name evidence="6" type="ORF">Gocc_1806</name>
</gene>
<dbReference type="GO" id="GO:0003887">
    <property type="term" value="F:DNA-directed DNA polymerase activity"/>
    <property type="evidence" value="ECO:0007669"/>
    <property type="project" value="InterPro"/>
</dbReference>
<evidence type="ECO:0000256" key="4">
    <source>
        <dbReference type="SAM" id="MobiDB-lite"/>
    </source>
</evidence>
<name>A0A7M2YWX5_9ACTN</name>
<dbReference type="PANTHER" id="PTHR30231:SF4">
    <property type="entry name" value="PROTEIN NEN2"/>
    <property type="match status" value="1"/>
</dbReference>
<dbReference type="SUPFAM" id="SSF53098">
    <property type="entry name" value="Ribonuclease H-like"/>
    <property type="match status" value="1"/>
</dbReference>
<dbReference type="NCBIfam" id="TIGR00573">
    <property type="entry name" value="dnaq"/>
    <property type="match status" value="1"/>
</dbReference>
<dbReference type="AlphaFoldDB" id="A0A7M2YWX5"/>
<dbReference type="Gene3D" id="3.30.420.10">
    <property type="entry name" value="Ribonuclease H-like superfamily/Ribonuclease H"/>
    <property type="match status" value="1"/>
</dbReference>
<reference evidence="7" key="2">
    <citation type="journal article" date="2019" name="MicrobiologyOpen">
        <title>High-quality draft genome sequence of Gaiella occulta isolated from a 150 meter deep mineral water borehole and comparison with the genome sequences of other deep-branching lineages of the phylum Actinobacteria.</title>
        <authorList>
            <person name="Severino R."/>
            <person name="Froufe H.J.C."/>
            <person name="Barroso C."/>
            <person name="Albuquerque L."/>
            <person name="Lobo-da-Cunha A."/>
            <person name="da Costa M.S."/>
            <person name="Egas C."/>
        </authorList>
    </citation>
    <scope>NUCLEOTIDE SEQUENCE [LARGE SCALE GENOMIC DNA]</scope>
    <source>
        <strain evidence="7">F2-233</strain>
    </source>
</reference>
<proteinExistence type="predicted"/>
<feature type="region of interest" description="Disordered" evidence="4">
    <location>
        <begin position="1"/>
        <end position="20"/>
    </location>
</feature>
<sequence length="304" mass="31725">MSTTAAIPVTPRSAPAPALGARGAGEGLPGIVRGRSEVPAPAAYAVFDCETTGTTPGVDEIVSLAIVRLDAGAVETARYARIVRPSRPIPAEATLVHGIGDGDVADAPRFAEIAAEVLGLLDGAVFVAHNAGFDLAMLQHAFASAGIDYEPVAVACTLDAFRLLEPLADDHRLQSICARRGIALKGAHEALSDVLATAALLRVLLLDEGVAPETVQLDHAAYMRLRSRGDTRPASQPQIRRVFGMARSAGLLRRDGGVDRAQVVALVARVTGGDDVDSLTRAQVQDVYDALELLIEQRAAAAHA</sequence>
<protein>
    <submittedName>
        <fullName evidence="6">Dnaq: exonuclease DNA polymerase III subunit epsilon</fullName>
    </submittedName>
</protein>
<evidence type="ECO:0000256" key="3">
    <source>
        <dbReference type="ARBA" id="ARBA00022839"/>
    </source>
</evidence>
<evidence type="ECO:0000313" key="7">
    <source>
        <dbReference type="Proteomes" id="UP000254134"/>
    </source>
</evidence>
<dbReference type="EMBL" id="QQZY01000004">
    <property type="protein sequence ID" value="RDI74230.1"/>
    <property type="molecule type" value="Genomic_DNA"/>
</dbReference>
<feature type="compositionally biased region" description="Low complexity" evidence="4">
    <location>
        <begin position="11"/>
        <end position="20"/>
    </location>
</feature>
<evidence type="ECO:0000256" key="1">
    <source>
        <dbReference type="ARBA" id="ARBA00022722"/>
    </source>
</evidence>
<dbReference type="InterPro" id="IPR012337">
    <property type="entry name" value="RNaseH-like_sf"/>
</dbReference>
<reference evidence="6 7" key="1">
    <citation type="submission" date="2018-07" db="EMBL/GenBank/DDBJ databases">
        <title>High-quality-draft genome sequence of Gaiella occulta.</title>
        <authorList>
            <person name="Severino R."/>
            <person name="Froufe H.J.C."/>
            <person name="Rainey F.A."/>
            <person name="Barroso C."/>
            <person name="Albuquerque L."/>
            <person name="Lobo-Da-Cunha A."/>
            <person name="Da Costa M.S."/>
            <person name="Egas C."/>
        </authorList>
    </citation>
    <scope>NUCLEOTIDE SEQUENCE [LARGE SCALE GENOMIC DNA]</scope>
    <source>
        <strain evidence="6 7">F2-233</strain>
    </source>
</reference>
<dbReference type="FunFam" id="3.30.420.10:FF:000045">
    <property type="entry name" value="3'-5' exonuclease DinG"/>
    <property type="match status" value="1"/>
</dbReference>
<dbReference type="SMART" id="SM00479">
    <property type="entry name" value="EXOIII"/>
    <property type="match status" value="1"/>
</dbReference>
<keyword evidence="7" id="KW-1185">Reference proteome</keyword>
<evidence type="ECO:0000256" key="2">
    <source>
        <dbReference type="ARBA" id="ARBA00022801"/>
    </source>
</evidence>
<keyword evidence="2" id="KW-0378">Hydrolase</keyword>
<keyword evidence="1" id="KW-0540">Nuclease</keyword>
<evidence type="ECO:0000259" key="5">
    <source>
        <dbReference type="SMART" id="SM00479"/>
    </source>
</evidence>
<comment type="caution">
    <text evidence="6">The sequence shown here is derived from an EMBL/GenBank/DDBJ whole genome shotgun (WGS) entry which is preliminary data.</text>
</comment>